<comment type="caution">
    <text evidence="3">The sequence shown here is derived from an EMBL/GenBank/DDBJ whole genome shotgun (WGS) entry which is preliminary data.</text>
</comment>
<gene>
    <name evidence="3" type="ORF">BKA15_006556</name>
</gene>
<dbReference type="Pfam" id="PF01243">
    <property type="entry name" value="PNPOx_N"/>
    <property type="match status" value="1"/>
</dbReference>
<name>A0A7Y9LEP9_9ACTN</name>
<feature type="region of interest" description="Disordered" evidence="1">
    <location>
        <begin position="1"/>
        <end position="20"/>
    </location>
</feature>
<evidence type="ECO:0000259" key="2">
    <source>
        <dbReference type="Pfam" id="PF01243"/>
    </source>
</evidence>
<dbReference type="EMBL" id="JACCBU010000001">
    <property type="protein sequence ID" value="NYE75227.1"/>
    <property type="molecule type" value="Genomic_DNA"/>
</dbReference>
<proteinExistence type="predicted"/>
<reference evidence="3 4" key="1">
    <citation type="submission" date="2020-07" db="EMBL/GenBank/DDBJ databases">
        <title>Sequencing the genomes of 1000 actinobacteria strains.</title>
        <authorList>
            <person name="Klenk H.-P."/>
        </authorList>
    </citation>
    <scope>NUCLEOTIDE SEQUENCE [LARGE SCALE GENOMIC DNA]</scope>
    <source>
        <strain evidence="3 4">DSM 22083</strain>
    </source>
</reference>
<accession>A0A7Y9LEP9</accession>
<sequence>MTQLRPAPPAPRSTTQRREHAQAQLRNRYELWLATGGVAGPHLIPVNYVWDGAQLIMATFEASPTVANLRVNAAARVAVGDHDDVTMIDGTVALVPVGELEPDLAEAFARVSHDPRVMPGLIYLRFRPRRAQVWNGFHEFTNRTVMRDGTWVH</sequence>
<dbReference type="InterPro" id="IPR012349">
    <property type="entry name" value="Split_barrel_FMN-bd"/>
</dbReference>
<feature type="domain" description="Pyridoxamine 5'-phosphate oxidase N-terminal" evidence="2">
    <location>
        <begin position="19"/>
        <end position="134"/>
    </location>
</feature>
<dbReference type="RefSeq" id="WP_179757768.1">
    <property type="nucleotide sequence ID" value="NZ_JACCBU010000001.1"/>
</dbReference>
<keyword evidence="4" id="KW-1185">Reference proteome</keyword>
<evidence type="ECO:0000256" key="1">
    <source>
        <dbReference type="SAM" id="MobiDB-lite"/>
    </source>
</evidence>
<dbReference type="InterPro" id="IPR011576">
    <property type="entry name" value="Pyridox_Oxase_N"/>
</dbReference>
<dbReference type="Proteomes" id="UP000569914">
    <property type="component" value="Unassembled WGS sequence"/>
</dbReference>
<protein>
    <recommendedName>
        <fullName evidence="2">Pyridoxamine 5'-phosphate oxidase N-terminal domain-containing protein</fullName>
    </recommendedName>
</protein>
<dbReference type="SUPFAM" id="SSF50475">
    <property type="entry name" value="FMN-binding split barrel"/>
    <property type="match status" value="1"/>
</dbReference>
<evidence type="ECO:0000313" key="4">
    <source>
        <dbReference type="Proteomes" id="UP000569914"/>
    </source>
</evidence>
<dbReference type="AlphaFoldDB" id="A0A7Y9LEP9"/>
<evidence type="ECO:0000313" key="3">
    <source>
        <dbReference type="EMBL" id="NYE75227.1"/>
    </source>
</evidence>
<feature type="compositionally biased region" description="Pro residues" evidence="1">
    <location>
        <begin position="1"/>
        <end position="11"/>
    </location>
</feature>
<organism evidence="3 4">
    <name type="scientific">Microlunatus parietis</name>
    <dbReference type="NCBI Taxonomy" id="682979"/>
    <lineage>
        <taxon>Bacteria</taxon>
        <taxon>Bacillati</taxon>
        <taxon>Actinomycetota</taxon>
        <taxon>Actinomycetes</taxon>
        <taxon>Propionibacteriales</taxon>
        <taxon>Propionibacteriaceae</taxon>
        <taxon>Microlunatus</taxon>
    </lineage>
</organism>
<dbReference type="Gene3D" id="2.30.110.10">
    <property type="entry name" value="Electron Transport, Fmn-binding Protein, Chain A"/>
    <property type="match status" value="1"/>
</dbReference>